<sequence>MAGFGPGPIGVDAAFEQSFGNQVSNEQMYSNPWAKKDMRPEMYKTRMPAIHKALTSTSGGAGTAGNALIPVFVDPEIVDLTRKQTPIVELIPRRAIRGKTIDFNQITAITAAQWLNEDAALSEQTDTYTRQTVAIKYLYSVGRITGPAQSAMRGYLDGLNFELRNKTLAMRYLEEETILRGNTSGSSAFANTRSFVGFENAITTNSAAQSDFATISAIRTRVDNAFNTSGIVQWAVTDPFTHTYLKGLLMDFQRFVGEQENLPFGIRGSYNIDGVDFIKSRFMNTTSTSRNIFFIDPTAVEMGVLQDMTFQELAKTNDSDKFMLKMYEALAMKAQQFCASLTSIS</sequence>
<name>A0A0F9MYU0_9ZZZZ</name>
<evidence type="ECO:0000256" key="2">
    <source>
        <dbReference type="ARBA" id="ARBA00022844"/>
    </source>
</evidence>
<comment type="subcellular location">
    <subcellularLocation>
        <location evidence="1">Virion</location>
    </subcellularLocation>
</comment>
<dbReference type="InterPro" id="IPR024455">
    <property type="entry name" value="Phage_capsid"/>
</dbReference>
<protein>
    <recommendedName>
        <fullName evidence="4">Bacteriophage Mu GpT domain-containing protein</fullName>
    </recommendedName>
</protein>
<organism evidence="3">
    <name type="scientific">marine sediment metagenome</name>
    <dbReference type="NCBI Taxonomy" id="412755"/>
    <lineage>
        <taxon>unclassified sequences</taxon>
        <taxon>metagenomes</taxon>
        <taxon>ecological metagenomes</taxon>
    </lineage>
</organism>
<proteinExistence type="predicted"/>
<accession>A0A0F9MYU0</accession>
<dbReference type="Pfam" id="PF17236">
    <property type="entry name" value="SU10_MCP"/>
    <property type="match status" value="1"/>
</dbReference>
<keyword evidence="2" id="KW-0946">Virion</keyword>
<dbReference type="GO" id="GO:0044423">
    <property type="term" value="C:virion component"/>
    <property type="evidence" value="ECO:0007669"/>
    <property type="project" value="UniProtKB-KW"/>
</dbReference>
<evidence type="ECO:0000313" key="3">
    <source>
        <dbReference type="EMBL" id="KKM74422.1"/>
    </source>
</evidence>
<reference evidence="3" key="1">
    <citation type="journal article" date="2015" name="Nature">
        <title>Complex archaea that bridge the gap between prokaryotes and eukaryotes.</title>
        <authorList>
            <person name="Spang A."/>
            <person name="Saw J.H."/>
            <person name="Jorgensen S.L."/>
            <person name="Zaremba-Niedzwiedzka K."/>
            <person name="Martijn J."/>
            <person name="Lind A.E."/>
            <person name="van Eijk R."/>
            <person name="Schleper C."/>
            <person name="Guy L."/>
            <person name="Ettema T.J."/>
        </authorList>
    </citation>
    <scope>NUCLEOTIDE SEQUENCE</scope>
</reference>
<dbReference type="SUPFAM" id="SSF56563">
    <property type="entry name" value="Major capsid protein gp5"/>
    <property type="match status" value="1"/>
</dbReference>
<evidence type="ECO:0000256" key="1">
    <source>
        <dbReference type="ARBA" id="ARBA00004328"/>
    </source>
</evidence>
<comment type="caution">
    <text evidence="3">The sequence shown here is derived from an EMBL/GenBank/DDBJ whole genome shotgun (WGS) entry which is preliminary data.</text>
</comment>
<evidence type="ECO:0008006" key="4">
    <source>
        <dbReference type="Google" id="ProtNLM"/>
    </source>
</evidence>
<gene>
    <name evidence="3" type="ORF">LCGC14_1400530</name>
</gene>
<dbReference type="InterPro" id="IPR035198">
    <property type="entry name" value="SU10_MCP"/>
</dbReference>
<dbReference type="NCBIfam" id="TIGR01554">
    <property type="entry name" value="major_cap_HK97"/>
    <property type="match status" value="1"/>
</dbReference>
<dbReference type="AlphaFoldDB" id="A0A0F9MYU0"/>
<dbReference type="EMBL" id="LAZR01009144">
    <property type="protein sequence ID" value="KKM74422.1"/>
    <property type="molecule type" value="Genomic_DNA"/>
</dbReference>